<evidence type="ECO:0000256" key="1">
    <source>
        <dbReference type="SAM" id="MobiDB-lite"/>
    </source>
</evidence>
<evidence type="ECO:0000313" key="2">
    <source>
        <dbReference type="EMBL" id="SUZ86384.1"/>
    </source>
</evidence>
<reference evidence="2" key="1">
    <citation type="submission" date="2018-05" db="EMBL/GenBank/DDBJ databases">
        <authorList>
            <person name="Lanie J.A."/>
            <person name="Ng W.-L."/>
            <person name="Kazmierczak K.M."/>
            <person name="Andrzejewski T.M."/>
            <person name="Davidsen T.M."/>
            <person name="Wayne K.J."/>
            <person name="Tettelin H."/>
            <person name="Glass J.I."/>
            <person name="Rusch D."/>
            <person name="Podicherti R."/>
            <person name="Tsui H.-C.T."/>
            <person name="Winkler M.E."/>
        </authorList>
    </citation>
    <scope>NUCLEOTIDE SEQUENCE</scope>
</reference>
<gene>
    <name evidence="2" type="ORF">METZ01_LOCUS39238</name>
</gene>
<feature type="region of interest" description="Disordered" evidence="1">
    <location>
        <begin position="249"/>
        <end position="373"/>
    </location>
</feature>
<feature type="compositionally biased region" description="Basic and acidic residues" evidence="1">
    <location>
        <begin position="249"/>
        <end position="287"/>
    </location>
</feature>
<sequence length="373" mass="45377">MSFLKYNILKMKKPNIDENFFCEYVRTDQQEKLVKLIKQFNIKVSKLKINWDYMSLYDKLDVEFCLTFKKYINFANLSRNKYLTIDHIKEFKDYLDWTNLSKNYKFTVPQLKDFEEYISWQSIFFYQNLPIKTLKEYFANKMWWLFLTDHQETFIDRDYEHTNDLIINKSIQEVPIEFIKQYNSKLEEYTNNQRILKLNFKRELIDYVKVYDKEKSIKKLLPVKIAGSDKNGEEVDLHKLIEKAIEENKKVEDKRSKEKMDKIRKRKNEERARMKEQDKFKDVKYDSDLSTDEFSDSDSSNKSSSESESSDEEEKKRRRRKKRKKARKKSKKETTDSEGEEETKPKKKRQFDVRRKPDPINDSDSEKEKSDKE</sequence>
<name>A0A381R5A0_9ZZZZ</name>
<dbReference type="EMBL" id="UINC01001679">
    <property type="protein sequence ID" value="SUZ86384.1"/>
    <property type="molecule type" value="Genomic_DNA"/>
</dbReference>
<feature type="compositionally biased region" description="Basic residues" evidence="1">
    <location>
        <begin position="316"/>
        <end position="331"/>
    </location>
</feature>
<feature type="compositionally biased region" description="Low complexity" evidence="1">
    <location>
        <begin position="297"/>
        <end position="307"/>
    </location>
</feature>
<dbReference type="AlphaFoldDB" id="A0A381R5A0"/>
<proteinExistence type="predicted"/>
<feature type="compositionally biased region" description="Basic and acidic residues" evidence="1">
    <location>
        <begin position="350"/>
        <end position="373"/>
    </location>
</feature>
<accession>A0A381R5A0</accession>
<organism evidence="2">
    <name type="scientific">marine metagenome</name>
    <dbReference type="NCBI Taxonomy" id="408172"/>
    <lineage>
        <taxon>unclassified sequences</taxon>
        <taxon>metagenomes</taxon>
        <taxon>ecological metagenomes</taxon>
    </lineage>
</organism>
<protein>
    <submittedName>
        <fullName evidence="2">Uncharacterized protein</fullName>
    </submittedName>
</protein>